<keyword evidence="7" id="KW-1185">Reference proteome</keyword>
<sequence>MQLIELKGIHFGYDTYQAKVLDDLNLVVNHGECHCISGATGCGKSSLLHLIAGELCRPFEGEMMRHPALMVGLVMQDPNVQVLRQSVGAEIAFALENLGVPSNEMLDKVQQVLRRVGLYVSIDTPIDVLSLGQKYRLMLAAQLVFEPNLLLLDEPWTQLDNHGVQELYFVLKGLLRDGVSIVMVEHQPQAFGQIVSHLWQLERGKLVAGLYQPSGQHKQRLPTLAARGVDATEQRLLISPHRFQFSAGSALFRCTESLSVGAGEIVALVGDNGTGKSSFLKALAGMQADIGQLPFLVLGKRPKLGIYGANLCLLLQRPNRQLFEPTVLTEMQFSLRRFRLPLSRAERMLHQLSLSHLSMASPHKLSYGQQHIIALASLACLQPKVLLLDDPFAGLDSLHCDKVWQLLLQLRQRGCAILLTSHREVSYGDVDRIWYIESGYLTAIAAPTEQADAG</sequence>
<evidence type="ECO:0000313" key="7">
    <source>
        <dbReference type="Proteomes" id="UP000000753"/>
    </source>
</evidence>
<dbReference type="SMART" id="SM00382">
    <property type="entry name" value="AAA"/>
    <property type="match status" value="2"/>
</dbReference>
<dbReference type="Proteomes" id="UP000000753">
    <property type="component" value="Chromosome"/>
</dbReference>
<dbReference type="OrthoDB" id="501320at2"/>
<evidence type="ECO:0000256" key="1">
    <source>
        <dbReference type="ARBA" id="ARBA00005417"/>
    </source>
</evidence>
<dbReference type="PANTHER" id="PTHR42788">
    <property type="entry name" value="TAURINE IMPORT ATP-BINDING PROTEIN-RELATED"/>
    <property type="match status" value="1"/>
</dbReference>
<dbReference type="GO" id="GO:0055085">
    <property type="term" value="P:transmembrane transport"/>
    <property type="evidence" value="ECO:0007669"/>
    <property type="project" value="InterPro"/>
</dbReference>
<dbReference type="EMBL" id="CP000472">
    <property type="protein sequence ID" value="ACJ31586.1"/>
    <property type="molecule type" value="Genomic_DNA"/>
</dbReference>
<keyword evidence="2" id="KW-0813">Transport</keyword>
<dbReference type="PANTHER" id="PTHR42788:SF13">
    <property type="entry name" value="ALIPHATIC SULFONATES IMPORT ATP-BINDING PROTEIN SSUB"/>
    <property type="match status" value="1"/>
</dbReference>
<dbReference type="InterPro" id="IPR003593">
    <property type="entry name" value="AAA+_ATPase"/>
</dbReference>
<name>B8CVB0_SHEPW</name>
<dbReference type="Gene3D" id="3.40.50.300">
    <property type="entry name" value="P-loop containing nucleotide triphosphate hydrolases"/>
    <property type="match status" value="2"/>
</dbReference>
<dbReference type="InterPro" id="IPR050166">
    <property type="entry name" value="ABC_transporter_ATP-bind"/>
</dbReference>
<dbReference type="GO" id="GO:0016887">
    <property type="term" value="F:ATP hydrolysis activity"/>
    <property type="evidence" value="ECO:0007669"/>
    <property type="project" value="InterPro"/>
</dbReference>
<organism evidence="6 7">
    <name type="scientific">Shewanella piezotolerans (strain WP3 / JCM 13877)</name>
    <dbReference type="NCBI Taxonomy" id="225849"/>
    <lineage>
        <taxon>Bacteria</taxon>
        <taxon>Pseudomonadati</taxon>
        <taxon>Pseudomonadota</taxon>
        <taxon>Gammaproteobacteria</taxon>
        <taxon>Alteromonadales</taxon>
        <taxon>Shewanellaceae</taxon>
        <taxon>Shewanella</taxon>
    </lineage>
</organism>
<dbReference type="AlphaFoldDB" id="B8CVB0"/>
<feature type="domain" description="ABC transporter" evidence="5">
    <location>
        <begin position="238"/>
        <end position="453"/>
    </location>
</feature>
<gene>
    <name evidence="6" type="ordered locus">swp_4970</name>
</gene>
<dbReference type="GO" id="GO:0016020">
    <property type="term" value="C:membrane"/>
    <property type="evidence" value="ECO:0007669"/>
    <property type="project" value="InterPro"/>
</dbReference>
<dbReference type="eggNOG" id="COG0488">
    <property type="taxonomic scope" value="Bacteria"/>
</dbReference>
<dbReference type="GO" id="GO:0005524">
    <property type="term" value="F:ATP binding"/>
    <property type="evidence" value="ECO:0007669"/>
    <property type="project" value="UniProtKB-KW"/>
</dbReference>
<keyword evidence="3" id="KW-0547">Nucleotide-binding</keyword>
<evidence type="ECO:0000256" key="4">
    <source>
        <dbReference type="ARBA" id="ARBA00022840"/>
    </source>
</evidence>
<dbReference type="InterPro" id="IPR003439">
    <property type="entry name" value="ABC_transporter-like_ATP-bd"/>
</dbReference>
<dbReference type="KEGG" id="swp:swp_4970"/>
<keyword evidence="4" id="KW-0067">ATP-binding</keyword>
<protein>
    <submittedName>
        <fullName evidence="6">ABC transporter</fullName>
    </submittedName>
</protein>
<accession>B8CVB0</accession>
<proteinExistence type="inferred from homology"/>
<dbReference type="PROSITE" id="PS50893">
    <property type="entry name" value="ABC_TRANSPORTER_2"/>
    <property type="match status" value="2"/>
</dbReference>
<evidence type="ECO:0000259" key="5">
    <source>
        <dbReference type="PROSITE" id="PS50893"/>
    </source>
</evidence>
<evidence type="ECO:0000256" key="3">
    <source>
        <dbReference type="ARBA" id="ARBA00022741"/>
    </source>
</evidence>
<dbReference type="InterPro" id="IPR015856">
    <property type="entry name" value="ABC_transpr_CbiO/EcfA_su"/>
</dbReference>
<feature type="domain" description="ABC transporter" evidence="5">
    <location>
        <begin position="4"/>
        <end position="228"/>
    </location>
</feature>
<reference evidence="6 7" key="1">
    <citation type="journal article" date="2008" name="PLoS ONE">
        <title>Environmental adaptation: genomic analysis of the piezotolerant and psychrotolerant deep-sea iron reducing bacterium Shewanella piezotolerans WP3.</title>
        <authorList>
            <person name="Wang F."/>
            <person name="Wang J."/>
            <person name="Jian H."/>
            <person name="Zhang B."/>
            <person name="Li S."/>
            <person name="Wang F."/>
            <person name="Zeng X."/>
            <person name="Gao L."/>
            <person name="Bartlett D.H."/>
            <person name="Yu J."/>
            <person name="Hu S."/>
            <person name="Xiao X."/>
        </authorList>
    </citation>
    <scope>NUCLEOTIDE SEQUENCE [LARGE SCALE GENOMIC DNA]</scope>
    <source>
        <strain evidence="7">WP3 / JCM 13877</strain>
    </source>
</reference>
<dbReference type="HOGENOM" id="CLU_000604_86_7_6"/>
<dbReference type="STRING" id="225849.swp_4970"/>
<dbReference type="Pfam" id="PF00005">
    <property type="entry name" value="ABC_tran"/>
    <property type="match status" value="2"/>
</dbReference>
<evidence type="ECO:0000256" key="2">
    <source>
        <dbReference type="ARBA" id="ARBA00022448"/>
    </source>
</evidence>
<dbReference type="SUPFAM" id="SSF52540">
    <property type="entry name" value="P-loop containing nucleoside triphosphate hydrolases"/>
    <property type="match status" value="2"/>
</dbReference>
<dbReference type="RefSeq" id="WP_020914915.1">
    <property type="nucleotide sequence ID" value="NC_011566.1"/>
</dbReference>
<dbReference type="CDD" id="cd03225">
    <property type="entry name" value="ABC_cobalt_CbiO_domain1"/>
    <property type="match status" value="2"/>
</dbReference>
<comment type="similarity">
    <text evidence="1">Belongs to the ABC transporter superfamily.</text>
</comment>
<evidence type="ECO:0000313" key="6">
    <source>
        <dbReference type="EMBL" id="ACJ31586.1"/>
    </source>
</evidence>
<dbReference type="InterPro" id="IPR027417">
    <property type="entry name" value="P-loop_NTPase"/>
</dbReference>